<comment type="caution">
    <text evidence="1">The sequence shown here is derived from an EMBL/GenBank/DDBJ whole genome shotgun (WGS) entry which is preliminary data.</text>
</comment>
<reference evidence="1 2" key="1">
    <citation type="submission" date="2024-10" db="EMBL/GenBank/DDBJ databases">
        <authorList>
            <person name="Ratan Roy A."/>
            <person name="Morales Sandoval P.H."/>
            <person name="De Los Santos Villalobos S."/>
            <person name="Chakraborty S."/>
            <person name="Mukherjee J."/>
        </authorList>
    </citation>
    <scope>NUCLEOTIDE SEQUENCE [LARGE SCALE GENOMIC DNA]</scope>
    <source>
        <strain evidence="1 2">S1</strain>
    </source>
</reference>
<accession>A0ABW6IFI1</accession>
<name>A0ABW6IFI1_9CYAN</name>
<sequence length="130" mass="13330">MALLVCQGATLQCSFGVAPSVLQVIPKGQPVQVSVPTAATIMDHLPMTNILPFGMCTSLANPAVAAATTAAFGVLTPQPCVPVTLTPWIPGSPMVPINNFPALNNTSTCLCSWAGVISITNPGQFTVNVP</sequence>
<dbReference type="Pfam" id="PF14107">
    <property type="entry name" value="DUF4280"/>
    <property type="match status" value="1"/>
</dbReference>
<protein>
    <submittedName>
        <fullName evidence="1">DUF4280 domain-containing protein</fullName>
    </submittedName>
</protein>
<dbReference type="EMBL" id="JBHZOL010000055">
    <property type="protein sequence ID" value="MFE4106149.1"/>
    <property type="molecule type" value="Genomic_DNA"/>
</dbReference>
<dbReference type="Proteomes" id="UP001600165">
    <property type="component" value="Unassembled WGS sequence"/>
</dbReference>
<proteinExistence type="predicted"/>
<keyword evidence="2" id="KW-1185">Reference proteome</keyword>
<dbReference type="InterPro" id="IPR025460">
    <property type="entry name" value="DUF4280"/>
</dbReference>
<organism evidence="1 2">
    <name type="scientific">Almyronema epifaneia S1</name>
    <dbReference type="NCBI Taxonomy" id="2991925"/>
    <lineage>
        <taxon>Bacteria</taxon>
        <taxon>Bacillati</taxon>
        <taxon>Cyanobacteriota</taxon>
        <taxon>Cyanophyceae</taxon>
        <taxon>Nodosilineales</taxon>
        <taxon>Nodosilineaceae</taxon>
        <taxon>Almyronema</taxon>
        <taxon>Almyronema epifaneia</taxon>
    </lineage>
</organism>
<evidence type="ECO:0000313" key="1">
    <source>
        <dbReference type="EMBL" id="MFE4106149.1"/>
    </source>
</evidence>
<dbReference type="RefSeq" id="WP_377963627.1">
    <property type="nucleotide sequence ID" value="NZ_JBHZOL010000055.1"/>
</dbReference>
<gene>
    <name evidence="1" type="ORF">ACFVKH_07675</name>
</gene>
<evidence type="ECO:0000313" key="2">
    <source>
        <dbReference type="Proteomes" id="UP001600165"/>
    </source>
</evidence>